<organism evidence="1 2">
    <name type="scientific">Agaribacillus aureus</name>
    <dbReference type="NCBI Taxonomy" id="3051825"/>
    <lineage>
        <taxon>Bacteria</taxon>
        <taxon>Pseudomonadati</taxon>
        <taxon>Bacteroidota</taxon>
        <taxon>Cytophagia</taxon>
        <taxon>Cytophagales</taxon>
        <taxon>Splendidivirgaceae</taxon>
        <taxon>Agaribacillus</taxon>
    </lineage>
</organism>
<proteinExistence type="predicted"/>
<keyword evidence="2" id="KW-1185">Reference proteome</keyword>
<dbReference type="Proteomes" id="UP001172083">
    <property type="component" value="Unassembled WGS sequence"/>
</dbReference>
<dbReference type="Gene3D" id="3.40.1760.20">
    <property type="match status" value="1"/>
</dbReference>
<dbReference type="InterPro" id="IPR038223">
    <property type="entry name" value="DMP12_sf"/>
</dbReference>
<dbReference type="RefSeq" id="WP_346759358.1">
    <property type="nucleotide sequence ID" value="NZ_JAUJEB010000004.1"/>
</dbReference>
<evidence type="ECO:0000313" key="1">
    <source>
        <dbReference type="EMBL" id="MDN5214021.1"/>
    </source>
</evidence>
<protein>
    <submittedName>
        <fullName evidence="1">Uncharacterized protein</fullName>
    </submittedName>
</protein>
<dbReference type="EMBL" id="JAUJEB010000004">
    <property type="protein sequence ID" value="MDN5214021.1"/>
    <property type="molecule type" value="Genomic_DNA"/>
</dbReference>
<comment type="caution">
    <text evidence="1">The sequence shown here is derived from an EMBL/GenBank/DDBJ whole genome shotgun (WGS) entry which is preliminary data.</text>
</comment>
<accession>A0ABT8L9U6</accession>
<evidence type="ECO:0000313" key="2">
    <source>
        <dbReference type="Proteomes" id="UP001172083"/>
    </source>
</evidence>
<name>A0ABT8L9U6_9BACT</name>
<reference evidence="1" key="1">
    <citation type="submission" date="2023-06" db="EMBL/GenBank/DDBJ databases">
        <title>Genomic of Agaribacillus aureum.</title>
        <authorList>
            <person name="Wang G."/>
        </authorList>
    </citation>
    <scope>NUCLEOTIDE SEQUENCE</scope>
    <source>
        <strain evidence="1">BMA12</strain>
    </source>
</reference>
<sequence>MQNSELYRRGFVVPLSEFAEKALSNNAVEESTTVQFYELSNDKVFEGLWEKGLFESINRHLGTVIDDYEEEKVEAQSLPSLRKIIKEFLGSAKIDFLEREAVSELLRLCDIAIENNRSVFFIL</sequence>
<gene>
    <name evidence="1" type="ORF">QQ020_18235</name>
</gene>